<accession>A0A177BBM7</accession>
<gene>
    <name evidence="1" type="ORF">A3Q56_01443</name>
</gene>
<keyword evidence="2" id="KW-1185">Reference proteome</keyword>
<sequence length="68" mass="7872">MCTNVVTKDAFLVLSEQQFLETFGQEAYNNRIKQIAQDSLDRKKLNIEDKVNRTTYNFDGIPVKKAMT</sequence>
<dbReference type="AlphaFoldDB" id="A0A177BBM7"/>
<dbReference type="Proteomes" id="UP000078046">
    <property type="component" value="Unassembled WGS sequence"/>
</dbReference>
<name>A0A177BBM7_9BILA</name>
<evidence type="ECO:0000313" key="2">
    <source>
        <dbReference type="Proteomes" id="UP000078046"/>
    </source>
</evidence>
<reference evidence="1 2" key="1">
    <citation type="submission" date="2016-04" db="EMBL/GenBank/DDBJ databases">
        <title>The genome of Intoshia linei affirms orthonectids as highly simplified spiralians.</title>
        <authorList>
            <person name="Mikhailov K.V."/>
            <person name="Slusarev G.S."/>
            <person name="Nikitin M.A."/>
            <person name="Logacheva M.D."/>
            <person name="Penin A."/>
            <person name="Aleoshin V."/>
            <person name="Panchin Y.V."/>
        </authorList>
    </citation>
    <scope>NUCLEOTIDE SEQUENCE [LARGE SCALE GENOMIC DNA]</scope>
    <source>
        <strain evidence="1">Intl2013</strain>
        <tissue evidence="1">Whole animal</tissue>
    </source>
</reference>
<comment type="caution">
    <text evidence="1">The sequence shown here is derived from an EMBL/GenBank/DDBJ whole genome shotgun (WGS) entry which is preliminary data.</text>
</comment>
<dbReference type="EMBL" id="LWCA01000107">
    <property type="protein sequence ID" value="OAF70834.1"/>
    <property type="molecule type" value="Genomic_DNA"/>
</dbReference>
<organism evidence="1 2">
    <name type="scientific">Intoshia linei</name>
    <dbReference type="NCBI Taxonomy" id="1819745"/>
    <lineage>
        <taxon>Eukaryota</taxon>
        <taxon>Metazoa</taxon>
        <taxon>Spiralia</taxon>
        <taxon>Lophotrochozoa</taxon>
        <taxon>Mesozoa</taxon>
        <taxon>Orthonectida</taxon>
        <taxon>Rhopaluridae</taxon>
        <taxon>Intoshia</taxon>
    </lineage>
</organism>
<protein>
    <submittedName>
        <fullName evidence="1">Uncharacterized protein</fullName>
    </submittedName>
</protein>
<evidence type="ECO:0000313" key="1">
    <source>
        <dbReference type="EMBL" id="OAF70834.1"/>
    </source>
</evidence>
<proteinExistence type="predicted"/>